<dbReference type="AlphaFoldDB" id="A0A1Z5HPH1"/>
<dbReference type="GO" id="GO:0035870">
    <property type="term" value="F:dITP diphosphatase activity"/>
    <property type="evidence" value="ECO:0007669"/>
    <property type="project" value="UniProtKB-UniRule"/>
</dbReference>
<dbReference type="GO" id="GO:0009146">
    <property type="term" value="P:purine nucleoside triphosphate catabolic process"/>
    <property type="evidence" value="ECO:0007669"/>
    <property type="project" value="UniProtKB-UniRule"/>
</dbReference>
<evidence type="ECO:0000256" key="3">
    <source>
        <dbReference type="ARBA" id="ARBA00022723"/>
    </source>
</evidence>
<keyword evidence="3 10" id="KW-0479">Metal-binding</keyword>
<evidence type="ECO:0000256" key="11">
    <source>
        <dbReference type="RuleBase" id="RU003781"/>
    </source>
</evidence>
<comment type="catalytic activity">
    <reaction evidence="8 10">
        <text>dITP + H2O = dIMP + diphosphate + H(+)</text>
        <dbReference type="Rhea" id="RHEA:28342"/>
        <dbReference type="ChEBI" id="CHEBI:15377"/>
        <dbReference type="ChEBI" id="CHEBI:15378"/>
        <dbReference type="ChEBI" id="CHEBI:33019"/>
        <dbReference type="ChEBI" id="CHEBI:61194"/>
        <dbReference type="ChEBI" id="CHEBI:61382"/>
        <dbReference type="EC" id="3.6.1.66"/>
    </reaction>
</comment>
<dbReference type="GO" id="GO:0005829">
    <property type="term" value="C:cytosol"/>
    <property type="evidence" value="ECO:0007669"/>
    <property type="project" value="TreeGrafter"/>
</dbReference>
<dbReference type="GO" id="GO:0036220">
    <property type="term" value="F:ITP diphosphatase activity"/>
    <property type="evidence" value="ECO:0007669"/>
    <property type="project" value="UniProtKB-UniRule"/>
</dbReference>
<dbReference type="CDD" id="cd00515">
    <property type="entry name" value="HAM1"/>
    <property type="match status" value="1"/>
</dbReference>
<dbReference type="InterPro" id="IPR002637">
    <property type="entry name" value="RdgB/HAM1"/>
</dbReference>
<keyword evidence="13" id="KW-1185">Reference proteome</keyword>
<comment type="subunit">
    <text evidence="2 10">Homodimer.</text>
</comment>
<dbReference type="NCBIfam" id="TIGR00042">
    <property type="entry name" value="RdgB/HAM1 family non-canonical purine NTP pyrophosphatase"/>
    <property type="match status" value="1"/>
</dbReference>
<proteinExistence type="inferred from homology"/>
<evidence type="ECO:0000313" key="13">
    <source>
        <dbReference type="Proteomes" id="UP000197032"/>
    </source>
</evidence>
<dbReference type="Pfam" id="PF01725">
    <property type="entry name" value="Ham1p_like"/>
    <property type="match status" value="1"/>
</dbReference>
<protein>
    <recommendedName>
        <fullName evidence="10">dITP/XTP pyrophosphatase</fullName>
        <ecNumber evidence="10">3.6.1.66</ecNumber>
    </recommendedName>
    <alternativeName>
        <fullName evidence="10">Non-canonical purine NTP pyrophosphatase</fullName>
    </alternativeName>
    <alternativeName>
        <fullName evidence="10">Non-standard purine NTP pyrophosphatase</fullName>
    </alternativeName>
    <alternativeName>
        <fullName evidence="10">Nucleoside-triphosphate diphosphatase</fullName>
    </alternativeName>
    <alternativeName>
        <fullName evidence="10">Nucleoside-triphosphate pyrophosphatase</fullName>
        <shortName evidence="10">NTPase</shortName>
    </alternativeName>
</protein>
<dbReference type="HAMAP" id="MF_01405">
    <property type="entry name" value="Non_canon_purine_NTPase"/>
    <property type="match status" value="1"/>
</dbReference>
<evidence type="ECO:0000256" key="10">
    <source>
        <dbReference type="HAMAP-Rule" id="MF_01405"/>
    </source>
</evidence>
<sequence>MPEARPNRTSIVIASKNEGKLREFKELMSDLPVEILSLKDFSHLPPIEESGQTFEENALIKARAVAQKTGLIAMADDSGLEVDYLRGEPGVRSARFAGEPADDARNIEKLLSLLEGVPLSDRTARFRCVIAIVTARGTEYVTEGVCEGLIALSPEGDKGFGYDPVFYLPQYGKTMAQLDLKTKNLISHRAKAFRQAAEIICKLL</sequence>
<feature type="binding site" evidence="10">
    <location>
        <position position="77"/>
    </location>
    <ligand>
        <name>Mg(2+)</name>
        <dbReference type="ChEBI" id="CHEBI:18420"/>
    </ligand>
</feature>
<dbReference type="PANTHER" id="PTHR11067:SF9">
    <property type="entry name" value="INOSINE TRIPHOSPHATE PYROPHOSPHATASE"/>
    <property type="match status" value="1"/>
</dbReference>
<feature type="binding site" evidence="10">
    <location>
        <position position="78"/>
    </location>
    <ligand>
        <name>substrate</name>
    </ligand>
</feature>
<dbReference type="GO" id="GO:0017111">
    <property type="term" value="F:ribonucleoside triphosphate phosphatase activity"/>
    <property type="evidence" value="ECO:0007669"/>
    <property type="project" value="InterPro"/>
</dbReference>
<evidence type="ECO:0000256" key="7">
    <source>
        <dbReference type="ARBA" id="ARBA00023080"/>
    </source>
</evidence>
<feature type="binding site" evidence="10">
    <location>
        <position position="48"/>
    </location>
    <ligand>
        <name>Mg(2+)</name>
        <dbReference type="ChEBI" id="CHEBI:18420"/>
    </ligand>
</feature>
<dbReference type="Gene3D" id="3.90.950.10">
    <property type="match status" value="1"/>
</dbReference>
<dbReference type="InterPro" id="IPR029001">
    <property type="entry name" value="ITPase-like_fam"/>
</dbReference>
<dbReference type="EMBL" id="BDGJ01000010">
    <property type="protein sequence ID" value="GAW91277.1"/>
    <property type="molecule type" value="Genomic_DNA"/>
</dbReference>
<accession>A0A1Z5HPH1</accession>
<dbReference type="EC" id="3.6.1.66" evidence="10"/>
<dbReference type="GO" id="GO:0036222">
    <property type="term" value="F:XTP diphosphatase activity"/>
    <property type="evidence" value="ECO:0007669"/>
    <property type="project" value="UniProtKB-UniRule"/>
</dbReference>
<dbReference type="PANTHER" id="PTHR11067">
    <property type="entry name" value="INOSINE TRIPHOSPHATE PYROPHOSPHATASE/HAM1 PROTEIN"/>
    <property type="match status" value="1"/>
</dbReference>
<feature type="binding site" evidence="10">
    <location>
        <begin position="160"/>
        <end position="163"/>
    </location>
    <ligand>
        <name>substrate</name>
    </ligand>
</feature>
<dbReference type="RefSeq" id="WP_088552840.1">
    <property type="nucleotide sequence ID" value="NZ_BDGJ01000010.1"/>
</dbReference>
<dbReference type="InterPro" id="IPR020922">
    <property type="entry name" value="dITP/XTP_pyrophosphatase"/>
</dbReference>
<organism evidence="12 13">
    <name type="scientific">Calderihabitans maritimus</name>
    <dbReference type="NCBI Taxonomy" id="1246530"/>
    <lineage>
        <taxon>Bacteria</taxon>
        <taxon>Bacillati</taxon>
        <taxon>Bacillota</taxon>
        <taxon>Clostridia</taxon>
        <taxon>Neomoorellales</taxon>
        <taxon>Calderihabitantaceae</taxon>
        <taxon>Calderihabitans</taxon>
    </lineage>
</organism>
<feature type="binding site" evidence="10">
    <location>
        <begin position="188"/>
        <end position="189"/>
    </location>
    <ligand>
        <name>substrate</name>
    </ligand>
</feature>
<dbReference type="GO" id="GO:0046872">
    <property type="term" value="F:metal ion binding"/>
    <property type="evidence" value="ECO:0007669"/>
    <property type="project" value="UniProtKB-KW"/>
</dbReference>
<evidence type="ECO:0000256" key="4">
    <source>
        <dbReference type="ARBA" id="ARBA00022741"/>
    </source>
</evidence>
<feature type="binding site" evidence="10">
    <location>
        <begin position="15"/>
        <end position="20"/>
    </location>
    <ligand>
        <name>substrate</name>
    </ligand>
</feature>
<dbReference type="NCBIfam" id="NF011397">
    <property type="entry name" value="PRK14822.1"/>
    <property type="match status" value="1"/>
</dbReference>
<comment type="function">
    <text evidence="10">Pyrophosphatase that catalyzes the hydrolysis of nucleoside triphosphates to their monophosphate derivatives, with a high preference for the non-canonical purine nucleotides XTP (xanthosine triphosphate), dITP (deoxyinosine triphosphate) and ITP. Seems to function as a house-cleaning enzyme that removes non-canonical purine nucleotides from the nucleotide pool, thus preventing their incorporation into DNA/RNA and avoiding chromosomal lesions.</text>
</comment>
<evidence type="ECO:0000256" key="8">
    <source>
        <dbReference type="ARBA" id="ARBA00051875"/>
    </source>
</evidence>
<dbReference type="FunFam" id="3.90.950.10:FF:000001">
    <property type="entry name" value="dITP/XTP pyrophosphatase"/>
    <property type="match status" value="1"/>
</dbReference>
<keyword evidence="4 10" id="KW-0547">Nucleotide-binding</keyword>
<feature type="binding site" evidence="10">
    <location>
        <position position="183"/>
    </location>
    <ligand>
        <name>substrate</name>
    </ligand>
</feature>
<comment type="cofactor">
    <cofactor evidence="10">
        <name>Mg(2+)</name>
        <dbReference type="ChEBI" id="CHEBI:18420"/>
    </cofactor>
    <text evidence="10">Binds 1 Mg(2+) ion per subunit.</text>
</comment>
<dbReference type="SUPFAM" id="SSF52972">
    <property type="entry name" value="ITPase-like"/>
    <property type="match status" value="1"/>
</dbReference>
<dbReference type="OrthoDB" id="9807456at2"/>
<evidence type="ECO:0000256" key="5">
    <source>
        <dbReference type="ARBA" id="ARBA00022801"/>
    </source>
</evidence>
<reference evidence="13" key="1">
    <citation type="journal article" date="2017" name="Appl. Environ. Microbiol.">
        <title>Genomic analysis of Calderihabitans maritimus KKC1, a thermophilic hydrogenogenic carboxydotrophic bacterium isolated from marine sediment.</title>
        <authorList>
            <person name="Omae K."/>
            <person name="Yoneda Y."/>
            <person name="Fukuyama Y."/>
            <person name="Yoshida T."/>
            <person name="Sako Y."/>
        </authorList>
    </citation>
    <scope>NUCLEOTIDE SEQUENCE [LARGE SCALE GENOMIC DNA]</scope>
    <source>
        <strain evidence="13">KKC1</strain>
    </source>
</reference>
<comment type="similarity">
    <text evidence="1 10 11">Belongs to the HAM1 NTPase family.</text>
</comment>
<dbReference type="Proteomes" id="UP000197032">
    <property type="component" value="Unassembled WGS sequence"/>
</dbReference>
<comment type="catalytic activity">
    <reaction evidence="10">
        <text>ITP + H2O = IMP + diphosphate + H(+)</text>
        <dbReference type="Rhea" id="RHEA:29399"/>
        <dbReference type="ChEBI" id="CHEBI:15377"/>
        <dbReference type="ChEBI" id="CHEBI:15378"/>
        <dbReference type="ChEBI" id="CHEBI:33019"/>
        <dbReference type="ChEBI" id="CHEBI:58053"/>
        <dbReference type="ChEBI" id="CHEBI:61402"/>
        <dbReference type="EC" id="3.6.1.66"/>
    </reaction>
</comment>
<comment type="caution">
    <text evidence="12">The sequence shown here is derived from an EMBL/GenBank/DDBJ whole genome shotgun (WGS) entry which is preliminary data.</text>
</comment>
<evidence type="ECO:0000256" key="1">
    <source>
        <dbReference type="ARBA" id="ARBA00008023"/>
    </source>
</evidence>
<keyword evidence="7 10" id="KW-0546">Nucleotide metabolism</keyword>
<keyword evidence="6 10" id="KW-0460">Magnesium</keyword>
<evidence type="ECO:0000313" key="12">
    <source>
        <dbReference type="EMBL" id="GAW91277.1"/>
    </source>
</evidence>
<evidence type="ECO:0000256" key="6">
    <source>
        <dbReference type="ARBA" id="ARBA00022842"/>
    </source>
</evidence>
<feature type="active site" description="Proton acceptor" evidence="10">
    <location>
        <position position="77"/>
    </location>
</feature>
<dbReference type="GO" id="GO:0009117">
    <property type="term" value="P:nucleotide metabolic process"/>
    <property type="evidence" value="ECO:0007669"/>
    <property type="project" value="UniProtKB-KW"/>
</dbReference>
<dbReference type="GO" id="GO:0000166">
    <property type="term" value="F:nucleotide binding"/>
    <property type="evidence" value="ECO:0007669"/>
    <property type="project" value="UniProtKB-KW"/>
</dbReference>
<keyword evidence="5 10" id="KW-0378">Hydrolase</keyword>
<comment type="catalytic activity">
    <reaction evidence="9 10">
        <text>XTP + H2O = XMP + diphosphate + H(+)</text>
        <dbReference type="Rhea" id="RHEA:28610"/>
        <dbReference type="ChEBI" id="CHEBI:15377"/>
        <dbReference type="ChEBI" id="CHEBI:15378"/>
        <dbReference type="ChEBI" id="CHEBI:33019"/>
        <dbReference type="ChEBI" id="CHEBI:57464"/>
        <dbReference type="ChEBI" id="CHEBI:61314"/>
        <dbReference type="EC" id="3.6.1.66"/>
    </reaction>
</comment>
<gene>
    <name evidence="12" type="ORF">KKC1_04390</name>
</gene>
<evidence type="ECO:0000256" key="2">
    <source>
        <dbReference type="ARBA" id="ARBA00011738"/>
    </source>
</evidence>
<evidence type="ECO:0000256" key="9">
    <source>
        <dbReference type="ARBA" id="ARBA00052017"/>
    </source>
</evidence>
<name>A0A1Z5HPH1_9FIRM</name>